<evidence type="ECO:0000313" key="4">
    <source>
        <dbReference type="EMBL" id="VFR54015.1"/>
    </source>
</evidence>
<dbReference type="PIRSF" id="PIRSF037495">
    <property type="entry name" value="Opine_OX_OoxA/HcnB"/>
    <property type="match status" value="1"/>
</dbReference>
<gene>
    <name evidence="4" type="ORF">BRI6_4776</name>
    <name evidence="5" type="ORF">BRI9_4779</name>
    <name evidence="6" type="ORF">IVO3_4775</name>
    <name evidence="7" type="ORF">RAN7_4742</name>
</gene>
<dbReference type="PANTHER" id="PTHR42949">
    <property type="entry name" value="ANAEROBIC GLYCEROL-3-PHOSPHATE DEHYDROGENASE SUBUNIT B"/>
    <property type="match status" value="1"/>
</dbReference>
<dbReference type="EMBL" id="CAADIP010000013">
    <property type="protein sequence ID" value="VFR83817.1"/>
    <property type="molecule type" value="Genomic_DNA"/>
</dbReference>
<dbReference type="InterPro" id="IPR023753">
    <property type="entry name" value="FAD/NAD-binding_dom"/>
</dbReference>
<dbReference type="Gene3D" id="3.50.50.60">
    <property type="entry name" value="FAD/NAD(P)-binding domain"/>
    <property type="match status" value="2"/>
</dbReference>
<evidence type="ECO:0000259" key="2">
    <source>
        <dbReference type="Pfam" id="PF07992"/>
    </source>
</evidence>
<protein>
    <submittedName>
        <fullName evidence="7">Opine oxidase subunit A</fullName>
    </submittedName>
</protein>
<sequence>MDYDLVVIGAGPAGMAAAVEGAELGLQVLLLDEQPQAGGQIYRRVQHAGPQAARILGSDYTAGRELVRRLDASVAQTCFGAFVFDVSPQREVAFQAEGRVRQVRARHLVIATGAMERASPFPGWTLPGVMTAGAAQIALKADAVIPSGRVAIAGCGPLLLLVAQQLLRAGVTLAAVIETGAPDNARRAASKLPGALRAPRELIKGVSMMRSIRAARVPWLRGVSDLRALGTEQVQALQFRRHGQERTLEIDTLLVHHGVVPNHQLTRLLDLEHRWNAQQQAWEIVGDAFGRTSRPGVSVAGDGASIAGAKAAATRGELAALGAAHALGRLPADDLQRRARPMLAQLKAHTAIRPFLDALYRPPSWIEQPADATTICRCERVSAGAVREMADLGCAGPNQAKFFSRCGMGPCQGRLCGIPVSQLLAQRAGLTIDQVGAYQIRAPLKPLPLSLIASFILSSTSSTDSP</sequence>
<evidence type="ECO:0000256" key="1">
    <source>
        <dbReference type="ARBA" id="ARBA00023002"/>
    </source>
</evidence>
<evidence type="ECO:0000313" key="5">
    <source>
        <dbReference type="EMBL" id="VFR66693.1"/>
    </source>
</evidence>
<keyword evidence="1" id="KW-0560">Oxidoreductase</keyword>
<dbReference type="CDD" id="cd19946">
    <property type="entry name" value="GlpA-like_Fer2_BFD-like"/>
    <property type="match status" value="1"/>
</dbReference>
<dbReference type="Gene3D" id="1.10.10.1100">
    <property type="entry name" value="BFD-like [2Fe-2S]-binding domain"/>
    <property type="match status" value="1"/>
</dbReference>
<feature type="domain" description="FAD/NAD(P)-binding" evidence="2">
    <location>
        <begin position="3"/>
        <end position="314"/>
    </location>
</feature>
<organism evidence="7">
    <name type="scientific">plant metagenome</name>
    <dbReference type="NCBI Taxonomy" id="1297885"/>
    <lineage>
        <taxon>unclassified sequences</taxon>
        <taxon>metagenomes</taxon>
        <taxon>organismal metagenomes</taxon>
    </lineage>
</organism>
<evidence type="ECO:0000259" key="3">
    <source>
        <dbReference type="Pfam" id="PF17806"/>
    </source>
</evidence>
<dbReference type="InterPro" id="IPR041854">
    <property type="entry name" value="BFD-like_2Fe2S-bd_dom_sf"/>
</dbReference>
<dbReference type="Pfam" id="PF17806">
    <property type="entry name" value="SO_alpha_A3"/>
    <property type="match status" value="1"/>
</dbReference>
<dbReference type="EMBL" id="CAADII010000016">
    <property type="protein sequence ID" value="VFR54015.1"/>
    <property type="molecule type" value="Genomic_DNA"/>
</dbReference>
<reference evidence="7" key="1">
    <citation type="submission" date="2019-03" db="EMBL/GenBank/DDBJ databases">
        <authorList>
            <person name="Danneels B."/>
        </authorList>
    </citation>
    <scope>NUCLEOTIDE SEQUENCE</scope>
</reference>
<dbReference type="Pfam" id="PF07992">
    <property type="entry name" value="Pyr_redox_2"/>
    <property type="match status" value="1"/>
</dbReference>
<dbReference type="GO" id="GO:0016491">
    <property type="term" value="F:oxidoreductase activity"/>
    <property type="evidence" value="ECO:0007669"/>
    <property type="project" value="UniProtKB-KW"/>
</dbReference>
<proteinExistence type="predicted"/>
<dbReference type="EMBL" id="CAADIZ010000051">
    <property type="protein sequence ID" value="VFS29434.1"/>
    <property type="molecule type" value="Genomic_DNA"/>
</dbReference>
<dbReference type="PRINTS" id="PR00368">
    <property type="entry name" value="FADPNR"/>
</dbReference>
<dbReference type="InterPro" id="IPR041117">
    <property type="entry name" value="SoxA_A3"/>
</dbReference>
<dbReference type="PANTHER" id="PTHR42949:SF3">
    <property type="entry name" value="ANAEROBIC GLYCEROL-3-PHOSPHATE DEHYDROGENASE SUBUNIT B"/>
    <property type="match status" value="1"/>
</dbReference>
<dbReference type="PRINTS" id="PR00469">
    <property type="entry name" value="PNDRDTASEII"/>
</dbReference>
<feature type="domain" description="SoxA A3" evidence="3">
    <location>
        <begin position="395"/>
        <end position="453"/>
    </location>
</feature>
<accession>A0A484Y057</accession>
<dbReference type="InterPro" id="IPR017224">
    <property type="entry name" value="Opine_Oxase_asu/HCN_bsu"/>
</dbReference>
<evidence type="ECO:0000313" key="6">
    <source>
        <dbReference type="EMBL" id="VFR83817.1"/>
    </source>
</evidence>
<name>A0A484Y057_9ZZZZ</name>
<dbReference type="InterPro" id="IPR036188">
    <property type="entry name" value="FAD/NAD-bd_sf"/>
</dbReference>
<evidence type="ECO:0000313" key="7">
    <source>
        <dbReference type="EMBL" id="VFS29434.1"/>
    </source>
</evidence>
<dbReference type="EMBL" id="CAADIK010000014">
    <property type="protein sequence ID" value="VFR66693.1"/>
    <property type="molecule type" value="Genomic_DNA"/>
</dbReference>
<dbReference type="SUPFAM" id="SSF51905">
    <property type="entry name" value="FAD/NAD(P)-binding domain"/>
    <property type="match status" value="1"/>
</dbReference>
<dbReference type="InterPro" id="IPR051691">
    <property type="entry name" value="Metab_Enz_Cyan_OpOx_G3PDH"/>
</dbReference>
<dbReference type="AlphaFoldDB" id="A0A484Y057"/>